<sequence>MFDRTDQSFNDTNERSRRSMQSVWMSHWTRTSYNVTAETRNHISNASRNKELDHVTRQYHSMSGLEAPRSVKGLGEIETTTFEIINDNRGTSSRNLRNEGLGCEYIPMASPCTNGGGSSMAKLGQGADEALRPSFGHSLKSGMAVEFTRGIQFPHVLPGAQVATGTSSTEYHSLPQGTSEGSPVGRKTHSFAKDGSFAVSKPSQEYFVGSSSHIPNGFDNRKHEFDKGKTAISSFIDRSALVSNNQLANASLRTLEPEHCNIHRKSAFLVYGRQMDSHSQSGTSRNARFGESNIPMSLDTPSMSDGHLSAFGREWFQKIQKFSGMRQFPSQSSALEKSELKKSHPDCYSLEKLPNFVDDVETMRIYAAVDSLEGEPGGHSRFSQTTHSLLITKKTDVNLSKENDILRDRRVFTEFNGNKSSDFHNLPPNYGQGQRGVKLQALGSSTDNEAKENVKDVKASKIIIKNESSAETDTMDVDSFKEKNQFSAANSTLSNKVIITDSNLSPQINVASSREVGCCWSNMLPTDRNLELPALAVAAANSTDNERPSSSRTQSLDMDVLVAHATHPSNLKSNPVQDGSRKIDPSNRWVKRLKLSTSGPPAHGTKISDLSENPSPEKMSRFFRNIIKDNTTSLEPTVGNCCGKELMASDMAGDLSRKGEFTNVDPANNDKDLLLSHSWIQRWLRSGSTITQKKSKSMVIYEPQSSKLAMENLHEKQFPSVAAMALMGKAITGFQPCELQKRGSFIVWNTRAF</sequence>
<dbReference type="PANTHER" id="PTHR36062:SF1">
    <property type="entry name" value="OS01G0687300 PROTEIN"/>
    <property type="match status" value="1"/>
</dbReference>
<accession>A0ABD1Q3L7</accession>
<evidence type="ECO:0000313" key="3">
    <source>
        <dbReference type="Proteomes" id="UP001604277"/>
    </source>
</evidence>
<comment type="caution">
    <text evidence="2">The sequence shown here is derived from an EMBL/GenBank/DDBJ whole genome shotgun (WGS) entry which is preliminary data.</text>
</comment>
<feature type="region of interest" description="Disordered" evidence="1">
    <location>
        <begin position="1"/>
        <end position="21"/>
    </location>
</feature>
<dbReference type="AlphaFoldDB" id="A0ABD1Q3L7"/>
<evidence type="ECO:0008006" key="4">
    <source>
        <dbReference type="Google" id="ProtNLM"/>
    </source>
</evidence>
<keyword evidence="3" id="KW-1185">Reference proteome</keyword>
<dbReference type="EMBL" id="JBFOLJ010000016">
    <property type="protein sequence ID" value="KAL2469361.1"/>
    <property type="molecule type" value="Genomic_DNA"/>
</dbReference>
<reference evidence="3" key="1">
    <citation type="submission" date="2024-07" db="EMBL/GenBank/DDBJ databases">
        <title>Two chromosome-level genome assemblies of Korean endemic species Abeliophyllum distichum and Forsythia ovata (Oleaceae).</title>
        <authorList>
            <person name="Jang H."/>
        </authorList>
    </citation>
    <scope>NUCLEOTIDE SEQUENCE [LARGE SCALE GENOMIC DNA]</scope>
</reference>
<dbReference type="Proteomes" id="UP001604277">
    <property type="component" value="Unassembled WGS sequence"/>
</dbReference>
<gene>
    <name evidence="2" type="ORF">Fot_50937</name>
</gene>
<name>A0ABD1Q3L7_9LAMI</name>
<dbReference type="PANTHER" id="PTHR36062">
    <property type="entry name" value="OS01G0687300 PROTEIN"/>
    <property type="match status" value="1"/>
</dbReference>
<organism evidence="2 3">
    <name type="scientific">Forsythia ovata</name>
    <dbReference type="NCBI Taxonomy" id="205694"/>
    <lineage>
        <taxon>Eukaryota</taxon>
        <taxon>Viridiplantae</taxon>
        <taxon>Streptophyta</taxon>
        <taxon>Embryophyta</taxon>
        <taxon>Tracheophyta</taxon>
        <taxon>Spermatophyta</taxon>
        <taxon>Magnoliopsida</taxon>
        <taxon>eudicotyledons</taxon>
        <taxon>Gunneridae</taxon>
        <taxon>Pentapetalae</taxon>
        <taxon>asterids</taxon>
        <taxon>lamiids</taxon>
        <taxon>Lamiales</taxon>
        <taxon>Oleaceae</taxon>
        <taxon>Forsythieae</taxon>
        <taxon>Forsythia</taxon>
    </lineage>
</organism>
<proteinExistence type="predicted"/>
<feature type="region of interest" description="Disordered" evidence="1">
    <location>
        <begin position="595"/>
        <end position="615"/>
    </location>
</feature>
<feature type="compositionally biased region" description="Basic and acidic residues" evidence="1">
    <location>
        <begin position="1"/>
        <end position="17"/>
    </location>
</feature>
<feature type="compositionally biased region" description="Polar residues" evidence="1">
    <location>
        <begin position="167"/>
        <end position="181"/>
    </location>
</feature>
<dbReference type="InterPro" id="IPR037476">
    <property type="entry name" value="PCH1"/>
</dbReference>
<evidence type="ECO:0000313" key="2">
    <source>
        <dbReference type="EMBL" id="KAL2469361.1"/>
    </source>
</evidence>
<feature type="region of interest" description="Disordered" evidence="1">
    <location>
        <begin position="167"/>
        <end position="190"/>
    </location>
</feature>
<evidence type="ECO:0000256" key="1">
    <source>
        <dbReference type="SAM" id="MobiDB-lite"/>
    </source>
</evidence>
<protein>
    <recommendedName>
        <fullName evidence="4">F-box protein</fullName>
    </recommendedName>
</protein>